<evidence type="ECO:0000256" key="1">
    <source>
        <dbReference type="ARBA" id="ARBA00005949"/>
    </source>
</evidence>
<dbReference type="EnsemblMetazoa" id="XM_021052143.2">
    <property type="protein sequence ID" value="XP_020907802.1"/>
    <property type="gene ID" value="LOC110245847"/>
</dbReference>
<dbReference type="Gene3D" id="1.25.40.20">
    <property type="entry name" value="Ankyrin repeat-containing domain"/>
    <property type="match status" value="2"/>
</dbReference>
<dbReference type="RefSeq" id="XP_020907802.1">
    <property type="nucleotide sequence ID" value="XM_021052143.2"/>
</dbReference>
<reference evidence="5" key="1">
    <citation type="submission" date="2022-11" db="UniProtKB">
        <authorList>
            <consortium name="EnsemblMetazoa"/>
        </authorList>
    </citation>
    <scope>IDENTIFICATION</scope>
</reference>
<keyword evidence="3 4" id="KW-0040">ANK repeat</keyword>
<dbReference type="InterPro" id="IPR051573">
    <property type="entry name" value="Ankyrin-SOCS_box_domain"/>
</dbReference>
<dbReference type="OrthoDB" id="71307at2759"/>
<dbReference type="AlphaFoldDB" id="A0A913XNU5"/>
<dbReference type="KEGG" id="epa:110245847"/>
<dbReference type="Pfam" id="PF12796">
    <property type="entry name" value="Ank_2"/>
    <property type="match status" value="1"/>
</dbReference>
<dbReference type="GO" id="GO:0016567">
    <property type="term" value="P:protein ubiquitination"/>
    <property type="evidence" value="ECO:0007669"/>
    <property type="project" value="TreeGrafter"/>
</dbReference>
<dbReference type="PROSITE" id="PS50088">
    <property type="entry name" value="ANK_REPEAT"/>
    <property type="match status" value="2"/>
</dbReference>
<evidence type="ECO:0000256" key="4">
    <source>
        <dbReference type="PROSITE-ProRule" id="PRU00023"/>
    </source>
</evidence>
<organism evidence="5 6">
    <name type="scientific">Exaiptasia diaphana</name>
    <name type="common">Tropical sea anemone</name>
    <name type="synonym">Aiptasia pulchella</name>
    <dbReference type="NCBI Taxonomy" id="2652724"/>
    <lineage>
        <taxon>Eukaryota</taxon>
        <taxon>Metazoa</taxon>
        <taxon>Cnidaria</taxon>
        <taxon>Anthozoa</taxon>
        <taxon>Hexacorallia</taxon>
        <taxon>Actiniaria</taxon>
        <taxon>Aiptasiidae</taxon>
        <taxon>Exaiptasia</taxon>
    </lineage>
</organism>
<dbReference type="InterPro" id="IPR036770">
    <property type="entry name" value="Ankyrin_rpt-contain_sf"/>
</dbReference>
<keyword evidence="6" id="KW-1185">Reference proteome</keyword>
<name>A0A913XNU5_EXADI</name>
<dbReference type="PANTHER" id="PTHR24136">
    <property type="entry name" value="SOWAH (DROSOPHILA) HOMOLOG"/>
    <property type="match status" value="1"/>
</dbReference>
<evidence type="ECO:0000313" key="5">
    <source>
        <dbReference type="EnsemblMetazoa" id="XP_020907802.1"/>
    </source>
</evidence>
<dbReference type="GO" id="GO:0045732">
    <property type="term" value="P:positive regulation of protein catabolic process"/>
    <property type="evidence" value="ECO:0007669"/>
    <property type="project" value="TreeGrafter"/>
</dbReference>
<comment type="similarity">
    <text evidence="1">Belongs to the ankyrin SOCS box (ASB) family.</text>
</comment>
<protein>
    <submittedName>
        <fullName evidence="5">Uncharacterized protein</fullName>
    </submittedName>
</protein>
<dbReference type="GeneID" id="110245847"/>
<dbReference type="PROSITE" id="PS50297">
    <property type="entry name" value="ANK_REP_REGION"/>
    <property type="match status" value="2"/>
</dbReference>
<dbReference type="SMART" id="SM00248">
    <property type="entry name" value="ANK"/>
    <property type="match status" value="3"/>
</dbReference>
<keyword evidence="2" id="KW-0677">Repeat</keyword>
<proteinExistence type="inferred from homology"/>
<evidence type="ECO:0000256" key="3">
    <source>
        <dbReference type="ARBA" id="ARBA00023043"/>
    </source>
</evidence>
<dbReference type="PANTHER" id="PTHR24136:SF15">
    <property type="entry name" value="ANK_REP_REGION DOMAIN-CONTAINING PROTEIN"/>
    <property type="match status" value="1"/>
</dbReference>
<evidence type="ECO:0000313" key="6">
    <source>
        <dbReference type="Proteomes" id="UP000887567"/>
    </source>
</evidence>
<dbReference type="SUPFAM" id="SSF48403">
    <property type="entry name" value="Ankyrin repeat"/>
    <property type="match status" value="1"/>
</dbReference>
<dbReference type="InterPro" id="IPR002110">
    <property type="entry name" value="Ankyrin_rpt"/>
</dbReference>
<feature type="repeat" description="ANK" evidence="4">
    <location>
        <begin position="146"/>
        <end position="178"/>
    </location>
</feature>
<feature type="repeat" description="ANK" evidence="4">
    <location>
        <begin position="179"/>
        <end position="211"/>
    </location>
</feature>
<dbReference type="Proteomes" id="UP000887567">
    <property type="component" value="Unplaced"/>
</dbReference>
<dbReference type="OMA" id="PWENRNS"/>
<sequence length="252" mass="28036">MRPMASIQILSSIQELPENGFFSAITSKKNSFFPKKKLSRLHDMKNTSKSNYILPPSMCAERAQDRNNNDVQKTLKKELVIPKIVVEEVRFEDDLVLDPLELRYEQSQGFLHPSYAIYSAVSANDPYSLKNIILSGRVNANRLNASGVTALHEAAYEGKSRCVEVLVQCGASVDIKDREGWTPLHAAVCGGHKTCVAYLLRSGANMRSKNDDGLSPLGVAVQQGNKDMAEFLTHLRANQSPHHNSINSFHLR</sequence>
<accession>A0A913XNU5</accession>
<evidence type="ECO:0000256" key="2">
    <source>
        <dbReference type="ARBA" id="ARBA00022737"/>
    </source>
</evidence>